<evidence type="ECO:0000256" key="1">
    <source>
        <dbReference type="SAM" id="MobiDB-lite"/>
    </source>
</evidence>
<organism evidence="2">
    <name type="scientific">Anopheles coluzzii</name>
    <name type="common">African malaria mosquito</name>
    <dbReference type="NCBI Taxonomy" id="1518534"/>
    <lineage>
        <taxon>Eukaryota</taxon>
        <taxon>Metazoa</taxon>
        <taxon>Ecdysozoa</taxon>
        <taxon>Arthropoda</taxon>
        <taxon>Hexapoda</taxon>
        <taxon>Insecta</taxon>
        <taxon>Pterygota</taxon>
        <taxon>Neoptera</taxon>
        <taxon>Endopterygota</taxon>
        <taxon>Diptera</taxon>
        <taxon>Nematocera</taxon>
        <taxon>Culicoidea</taxon>
        <taxon>Culicidae</taxon>
        <taxon>Anophelinae</taxon>
        <taxon>Anopheles</taxon>
    </lineage>
</organism>
<protein>
    <submittedName>
        <fullName evidence="2">Uncharacterized protein</fullName>
    </submittedName>
</protein>
<dbReference type="EnsemblMetazoa" id="ACOM023243-RA">
    <property type="protein sequence ID" value="ACOM023243-PA.1"/>
    <property type="gene ID" value="ACOM023243"/>
</dbReference>
<sequence>MGPRRSIFKKPRGKGGGGRQQQGYMSKDMKKKLKKEQAGRPPPTRFQRSLKHIERAQEATQAQKRQIEAERKYRQESNASFGGGAFSSSEEEEEEEGQADGEDGTAFEELAVEFNGPLGRTVIDSADESEEEEPHTVRMLGIEKQYLLAVVKAWFGERFTLSFLATIGYFRNQRPPTTIRSTFTRSVPVTVSFSLIVHDALDGAGFVGANAQHQMRLIVVLVMVGLGRLTATRLGAEF</sequence>
<dbReference type="Proteomes" id="UP000075882">
    <property type="component" value="Unassembled WGS sequence"/>
</dbReference>
<feature type="compositionally biased region" description="Basic residues" evidence="1">
    <location>
        <begin position="1"/>
        <end position="13"/>
    </location>
</feature>
<reference evidence="2" key="1">
    <citation type="submission" date="2022-08" db="UniProtKB">
        <authorList>
            <consortium name="EnsemblMetazoa"/>
        </authorList>
    </citation>
    <scope>IDENTIFICATION</scope>
</reference>
<dbReference type="VEuPathDB" id="VectorBase:ACON2_039224"/>
<proteinExistence type="predicted"/>
<feature type="compositionally biased region" description="Basic and acidic residues" evidence="1">
    <location>
        <begin position="65"/>
        <end position="75"/>
    </location>
</feature>
<dbReference type="AlphaFoldDB" id="A0A8W7P0K0"/>
<feature type="region of interest" description="Disordered" evidence="1">
    <location>
        <begin position="1"/>
        <end position="102"/>
    </location>
</feature>
<accession>A0A8W7P0K0</accession>
<evidence type="ECO:0000313" key="2">
    <source>
        <dbReference type="EnsemblMetazoa" id="ACOM023243-PA.1"/>
    </source>
</evidence>
<name>A0A8W7P0K0_ANOCL</name>
<feature type="compositionally biased region" description="Acidic residues" evidence="1">
    <location>
        <begin position="89"/>
        <end position="102"/>
    </location>
</feature>